<feature type="non-terminal residue" evidence="3">
    <location>
        <position position="1"/>
    </location>
</feature>
<keyword evidence="4" id="KW-1185">Reference proteome</keyword>
<accession>A0AAD3E2I4</accession>
<proteinExistence type="predicted"/>
<keyword evidence="2" id="KW-1133">Transmembrane helix</keyword>
<feature type="compositionally biased region" description="Low complexity" evidence="1">
    <location>
        <begin position="417"/>
        <end position="428"/>
    </location>
</feature>
<dbReference type="AlphaFoldDB" id="A0AAD3E2I4"/>
<gene>
    <name evidence="3" type="ORF">Agub_g15013</name>
</gene>
<feature type="region of interest" description="Disordered" evidence="1">
    <location>
        <begin position="380"/>
        <end position="430"/>
    </location>
</feature>
<reference evidence="3 4" key="1">
    <citation type="journal article" date="2021" name="Sci. Rep.">
        <title>Genome sequencing of the multicellular alga Astrephomene provides insights into convergent evolution of germ-soma differentiation.</title>
        <authorList>
            <person name="Yamashita S."/>
            <person name="Yamamoto K."/>
            <person name="Matsuzaki R."/>
            <person name="Suzuki S."/>
            <person name="Yamaguchi H."/>
            <person name="Hirooka S."/>
            <person name="Minakuchi Y."/>
            <person name="Miyagishima S."/>
            <person name="Kawachi M."/>
            <person name="Toyoda A."/>
            <person name="Nozaki H."/>
        </authorList>
    </citation>
    <scope>NUCLEOTIDE SEQUENCE [LARGE SCALE GENOMIC DNA]</scope>
    <source>
        <strain evidence="3 4">NIES-4017</strain>
    </source>
</reference>
<keyword evidence="2" id="KW-0472">Membrane</keyword>
<dbReference type="Proteomes" id="UP001054857">
    <property type="component" value="Unassembled WGS sequence"/>
</dbReference>
<evidence type="ECO:0000256" key="1">
    <source>
        <dbReference type="SAM" id="MobiDB-lite"/>
    </source>
</evidence>
<dbReference type="PANTHER" id="PTHR31515">
    <property type="entry name" value="TRANSMEMBRANE PROTEIN-RELATED"/>
    <property type="match status" value="1"/>
</dbReference>
<evidence type="ECO:0000256" key="2">
    <source>
        <dbReference type="SAM" id="Phobius"/>
    </source>
</evidence>
<dbReference type="PANTHER" id="PTHR31515:SF0">
    <property type="entry name" value="TRANSMEMBRANE PROTEIN"/>
    <property type="match status" value="1"/>
</dbReference>
<feature type="transmembrane region" description="Helical" evidence="2">
    <location>
        <begin position="517"/>
        <end position="539"/>
    </location>
</feature>
<organism evidence="3 4">
    <name type="scientific">Astrephomene gubernaculifera</name>
    <dbReference type="NCBI Taxonomy" id="47775"/>
    <lineage>
        <taxon>Eukaryota</taxon>
        <taxon>Viridiplantae</taxon>
        <taxon>Chlorophyta</taxon>
        <taxon>core chlorophytes</taxon>
        <taxon>Chlorophyceae</taxon>
        <taxon>CS clade</taxon>
        <taxon>Chlamydomonadales</taxon>
        <taxon>Astrephomenaceae</taxon>
        <taxon>Astrephomene</taxon>
    </lineage>
</organism>
<feature type="compositionally biased region" description="Low complexity" evidence="1">
    <location>
        <begin position="380"/>
        <end position="393"/>
    </location>
</feature>
<dbReference type="EMBL" id="BMAR01000064">
    <property type="protein sequence ID" value="GFR52439.1"/>
    <property type="molecule type" value="Genomic_DNA"/>
</dbReference>
<feature type="non-terminal residue" evidence="3">
    <location>
        <position position="544"/>
    </location>
</feature>
<evidence type="ECO:0000313" key="3">
    <source>
        <dbReference type="EMBL" id="GFR52439.1"/>
    </source>
</evidence>
<name>A0AAD3E2I4_9CHLO</name>
<sequence length="544" mass="58819">EGPKRVAVPIVVMQDHTRDLEDERSSPSRWVDTDAVQMALDELLPAHVQGAVSVSRHLLSHHKELAAALVKARQSRSAAVLAQPPSSGLHRSLTSWLSPRALLREVRRALRDEELLAGLAPAVGEDYVAMLGEMEDVGEFIEGKRHETKVLPVFVFSLERAPDQLLLEGGQLAAAGPDVVAVLQLLGSPSLDDYSRGRVYSGHMSEGHHLLMDAGEAPTRAIIAGLATALGGVVPPQQRVCGAEGQVVEDWRWAVGAVPWGPYGNYTGISSIFAATVHRNLLLARIERPLRRLIASLERLDAFIATHLQGPFAFLHRKQPHPSASSSDTDSVSFSRMLPQHHLLDDLARQHLRYQNDSSPAALLRSLVAPAAALKARLTSAASSNTSSSPTSSPHEEAGGDHGEHYHSDGGEEGQQQKEGQQQQQQQGVEDLVADQQVLSPNVAQRLKESLDRIGEQLEQIGFLLYSRSWAELDDQLPLLAAAVDAFTAAVDSDLRTATEVLECCAVRHEPYGNSGMWFAVLVIVLALVGFGVAAGVAIRSQEV</sequence>
<protein>
    <submittedName>
        <fullName evidence="3">Uncharacterized protein</fullName>
    </submittedName>
</protein>
<comment type="caution">
    <text evidence="3">The sequence shown here is derived from an EMBL/GenBank/DDBJ whole genome shotgun (WGS) entry which is preliminary data.</text>
</comment>
<feature type="compositionally biased region" description="Basic and acidic residues" evidence="1">
    <location>
        <begin position="394"/>
        <end position="410"/>
    </location>
</feature>
<keyword evidence="2" id="KW-0812">Transmembrane</keyword>
<evidence type="ECO:0000313" key="4">
    <source>
        <dbReference type="Proteomes" id="UP001054857"/>
    </source>
</evidence>